<dbReference type="SUPFAM" id="SSF51445">
    <property type="entry name" value="(Trans)glycosidases"/>
    <property type="match status" value="1"/>
</dbReference>
<dbReference type="GO" id="GO:0005975">
    <property type="term" value="P:carbohydrate metabolic process"/>
    <property type="evidence" value="ECO:0007669"/>
    <property type="project" value="InterPro"/>
</dbReference>
<evidence type="ECO:0000313" key="5">
    <source>
        <dbReference type="EMBL" id="CAI9099604.1"/>
    </source>
</evidence>
<dbReference type="InterPro" id="IPR044112">
    <property type="entry name" value="YihQ_TIM-like"/>
</dbReference>
<dbReference type="InterPro" id="IPR011013">
    <property type="entry name" value="Gal_mutarotase_sf_dom"/>
</dbReference>
<keyword evidence="2" id="KW-0378">Hydrolase</keyword>
<dbReference type="Gene3D" id="2.60.40.1180">
    <property type="entry name" value="Golgi alpha-mannosidase II"/>
    <property type="match status" value="1"/>
</dbReference>
<evidence type="ECO:0000256" key="1">
    <source>
        <dbReference type="ARBA" id="ARBA00007806"/>
    </source>
</evidence>
<dbReference type="InterPro" id="IPR048395">
    <property type="entry name" value="Glyco_hydro_31_C"/>
</dbReference>
<dbReference type="GO" id="GO:0030246">
    <property type="term" value="F:carbohydrate binding"/>
    <property type="evidence" value="ECO:0007669"/>
    <property type="project" value="InterPro"/>
</dbReference>
<dbReference type="Proteomes" id="UP001161247">
    <property type="component" value="Chromosome 3"/>
</dbReference>
<dbReference type="InterPro" id="IPR000322">
    <property type="entry name" value="Glyco_hydro_31_TIM"/>
</dbReference>
<dbReference type="SUPFAM" id="SSF51011">
    <property type="entry name" value="Glycosyl hydrolase domain"/>
    <property type="match status" value="1"/>
</dbReference>
<dbReference type="AlphaFoldDB" id="A0AAV1CVB3"/>
<name>A0AAV1CVB3_OLDCO</name>
<gene>
    <name evidence="5" type="ORF">OLC1_LOCUS9589</name>
</gene>
<evidence type="ECO:0000256" key="2">
    <source>
        <dbReference type="RuleBase" id="RU361185"/>
    </source>
</evidence>
<evidence type="ECO:0000313" key="6">
    <source>
        <dbReference type="Proteomes" id="UP001161247"/>
    </source>
</evidence>
<dbReference type="PANTHER" id="PTHR46959:SF2">
    <property type="entry name" value="SULFOQUINOVOSIDASE"/>
    <property type="match status" value="1"/>
</dbReference>
<comment type="similarity">
    <text evidence="1 2">Belongs to the glycosyl hydrolase 31 family.</text>
</comment>
<sequence length="881" mass="100734">MATLKITKKHHKHLNNPFTSSPGSGPHVQGKLLIKSLASHEIYDVGADFQLNWSSKDGGFFSLSYKSQPTRHLWSTIPGQAFVSAAVAETEVEESRGSFLVKDGDVHLVCNHQTIDYVGVVRKDEFFKFNPNEDDHRFFATNAKTEEQSGGDQSSSAVMITGKIINSRKKNKKKVENPKRNFYSEDKVEESSVSARYWILIDQKNSNQIGFQVKLGKPNVELQKRFSGSSNKVYKGFFRRMSGIRRRWVGRHGLVSRKRVSVTVSSSEEENVILKDERLTKFNRIWLTHASEKSERFFGFGEQFSHMDFKGKKVPIFVQEQGIGRGDQPITFAANLVSYRAGGDWSTTYAPSPFYITSKMRSLYLEGYNYSIFDLTKDDRVQIQVHGDTVQGRILHGSSPTELIERFTETIGRPPELPEWIISGAVVGMQGGTDTVRSVWKELQSHDVPISAFWLQDWVGQRETVIGSQLWWNWEVDPSRYMGWQQLIKDLKTENVKVMTYCNPCLAPMDSKPDIKRNLYEDAKKLEILVKDKHGEPYMVPNTAFDVGMLDLTHPSTASWFKQILRDMVNDGVRGWMADFGEGLPVDAYLYSGEDPVAAHNRYPELWAKINREFVEEWQNTHVSKGQKDEEEGDDDTLVFFMRAGFRNSPRWAMLFWEGDQMVSWQANDGIKSSVTGLLSGGISGYALNHSDIGGYCSVNLPPFIKYQRTEELLFRWMELNAFTTVFRTHEGNKPSGNHQFYTNHKTLSHFGRLAKIYEAWKFYRIQLVKEASQKGLPVCRHLFLHYPEDEHVHGFKYEEFLVGTEILVVPVLDKGKRNVKAYFPVGESSSWKHIWTGNLYSRGTEAWVEAPLGHPAVFVKEGSLVGETFLKNLQQHNILL</sequence>
<dbReference type="SUPFAM" id="SSF74650">
    <property type="entry name" value="Galactose mutarotase-like"/>
    <property type="match status" value="1"/>
</dbReference>
<keyword evidence="2" id="KW-0326">Glycosidase</keyword>
<protein>
    <submittedName>
        <fullName evidence="5">OLC1v1036453C1</fullName>
    </submittedName>
</protein>
<feature type="domain" description="Glycoside hydrolase family 31 TIM barrel" evidence="3">
    <location>
        <begin position="432"/>
        <end position="741"/>
    </location>
</feature>
<organism evidence="5 6">
    <name type="scientific">Oldenlandia corymbosa var. corymbosa</name>
    <dbReference type="NCBI Taxonomy" id="529605"/>
    <lineage>
        <taxon>Eukaryota</taxon>
        <taxon>Viridiplantae</taxon>
        <taxon>Streptophyta</taxon>
        <taxon>Embryophyta</taxon>
        <taxon>Tracheophyta</taxon>
        <taxon>Spermatophyta</taxon>
        <taxon>Magnoliopsida</taxon>
        <taxon>eudicotyledons</taxon>
        <taxon>Gunneridae</taxon>
        <taxon>Pentapetalae</taxon>
        <taxon>asterids</taxon>
        <taxon>lamiids</taxon>
        <taxon>Gentianales</taxon>
        <taxon>Rubiaceae</taxon>
        <taxon>Rubioideae</taxon>
        <taxon>Spermacoceae</taxon>
        <taxon>Hedyotis-Oldenlandia complex</taxon>
        <taxon>Oldenlandia</taxon>
    </lineage>
</organism>
<dbReference type="Pfam" id="PF21365">
    <property type="entry name" value="Glyco_hydro_31_3rd"/>
    <property type="match status" value="1"/>
</dbReference>
<feature type="domain" description="Glycosyl hydrolase family 31 C-terminal" evidence="4">
    <location>
        <begin position="776"/>
        <end position="865"/>
    </location>
</feature>
<dbReference type="InterPro" id="IPR013780">
    <property type="entry name" value="Glyco_hydro_b"/>
</dbReference>
<reference evidence="5" key="1">
    <citation type="submission" date="2023-03" db="EMBL/GenBank/DDBJ databases">
        <authorList>
            <person name="Julca I."/>
        </authorList>
    </citation>
    <scope>NUCLEOTIDE SEQUENCE</scope>
</reference>
<evidence type="ECO:0000259" key="3">
    <source>
        <dbReference type="Pfam" id="PF01055"/>
    </source>
</evidence>
<dbReference type="InterPro" id="IPR052990">
    <property type="entry name" value="Sulfoquinovosidase_GH31"/>
</dbReference>
<dbReference type="Gene3D" id="2.60.40.1760">
    <property type="entry name" value="glycosyl hydrolase (family 31)"/>
    <property type="match status" value="1"/>
</dbReference>
<proteinExistence type="inferred from homology"/>
<accession>A0AAV1CVB3</accession>
<evidence type="ECO:0000259" key="4">
    <source>
        <dbReference type="Pfam" id="PF21365"/>
    </source>
</evidence>
<dbReference type="CDD" id="cd14752">
    <property type="entry name" value="GH31_N"/>
    <property type="match status" value="1"/>
</dbReference>
<dbReference type="Gene3D" id="3.20.20.80">
    <property type="entry name" value="Glycosidases"/>
    <property type="match status" value="1"/>
</dbReference>
<keyword evidence="6" id="KW-1185">Reference proteome</keyword>
<dbReference type="NCBIfam" id="NF007746">
    <property type="entry name" value="PRK10426.1"/>
    <property type="match status" value="1"/>
</dbReference>
<dbReference type="GO" id="GO:0004553">
    <property type="term" value="F:hydrolase activity, hydrolyzing O-glycosyl compounds"/>
    <property type="evidence" value="ECO:0007669"/>
    <property type="project" value="InterPro"/>
</dbReference>
<dbReference type="Pfam" id="PF01055">
    <property type="entry name" value="Glyco_hydro_31_2nd"/>
    <property type="match status" value="1"/>
</dbReference>
<dbReference type="PANTHER" id="PTHR46959">
    <property type="entry name" value="SULFOQUINOVOSIDASE"/>
    <property type="match status" value="1"/>
</dbReference>
<dbReference type="CDD" id="cd06594">
    <property type="entry name" value="GH31_glucosidase_YihQ"/>
    <property type="match status" value="1"/>
</dbReference>
<dbReference type="InterPro" id="IPR017853">
    <property type="entry name" value="GH"/>
</dbReference>
<dbReference type="EMBL" id="OX459120">
    <property type="protein sequence ID" value="CAI9099604.1"/>
    <property type="molecule type" value="Genomic_DNA"/>
</dbReference>